<name>A0A6G3TCT8_9ACTN</name>
<evidence type="ECO:0000313" key="2">
    <source>
        <dbReference type="Proteomes" id="UP000475666"/>
    </source>
</evidence>
<proteinExistence type="predicted"/>
<protein>
    <submittedName>
        <fullName evidence="1">TetR/AcrR family transcriptional regulator</fullName>
    </submittedName>
</protein>
<evidence type="ECO:0000313" key="1">
    <source>
        <dbReference type="EMBL" id="NEC34265.1"/>
    </source>
</evidence>
<feature type="non-terminal residue" evidence="1">
    <location>
        <position position="1"/>
    </location>
</feature>
<dbReference type="AlphaFoldDB" id="A0A6G3TCT8"/>
<organism evidence="1 2">
    <name type="scientific">Streptomyces rubrogriseus</name>
    <dbReference type="NCBI Taxonomy" id="194673"/>
    <lineage>
        <taxon>Bacteria</taxon>
        <taxon>Bacillati</taxon>
        <taxon>Actinomycetota</taxon>
        <taxon>Actinomycetes</taxon>
        <taxon>Kitasatosporales</taxon>
        <taxon>Streptomycetaceae</taxon>
        <taxon>Streptomyces</taxon>
        <taxon>Streptomyces violaceoruber group</taxon>
    </lineage>
</organism>
<comment type="caution">
    <text evidence="1">The sequence shown here is derived from an EMBL/GenBank/DDBJ whole genome shotgun (WGS) entry which is preliminary data.</text>
</comment>
<gene>
    <name evidence="1" type="ORF">G3I66_13900</name>
</gene>
<sequence length="35" mass="3693">AAALPARALTAAELGEVLRELGPHRTRAGDREPRA</sequence>
<dbReference type="EMBL" id="JAAGMQ010000394">
    <property type="protein sequence ID" value="NEC34265.1"/>
    <property type="molecule type" value="Genomic_DNA"/>
</dbReference>
<dbReference type="Proteomes" id="UP000475666">
    <property type="component" value="Unassembled WGS sequence"/>
</dbReference>
<accession>A0A6G3TCT8</accession>
<reference evidence="1 2" key="1">
    <citation type="submission" date="2020-01" db="EMBL/GenBank/DDBJ databases">
        <title>Insect and environment-associated Actinomycetes.</title>
        <authorList>
            <person name="Currrie C."/>
            <person name="Chevrette M."/>
            <person name="Carlson C."/>
            <person name="Stubbendieck R."/>
            <person name="Wendt-Pienkowski E."/>
        </authorList>
    </citation>
    <scope>NUCLEOTIDE SEQUENCE [LARGE SCALE GENOMIC DNA]</scope>
    <source>
        <strain evidence="1 2">SID7739</strain>
    </source>
</reference>